<feature type="compositionally biased region" description="Basic and acidic residues" evidence="8">
    <location>
        <begin position="229"/>
        <end position="238"/>
    </location>
</feature>
<reference evidence="12" key="1">
    <citation type="submission" date="2016-09" db="EMBL/GenBank/DDBJ databases">
        <authorList>
            <person name="Jeantristanb JTB J.-T."/>
            <person name="Ricardo R."/>
        </authorList>
    </citation>
    <scope>NUCLEOTIDE SEQUENCE [LARGE SCALE GENOMIC DNA]</scope>
</reference>
<dbReference type="SUPFAM" id="SSF57850">
    <property type="entry name" value="RING/U-box"/>
    <property type="match status" value="1"/>
</dbReference>
<keyword evidence="6" id="KW-0539">Nucleus</keyword>
<keyword evidence="3" id="KW-0479">Metal-binding</keyword>
<proteinExistence type="predicted"/>
<dbReference type="InterPro" id="IPR036875">
    <property type="entry name" value="Znf_CCHC_sf"/>
</dbReference>
<evidence type="ECO:0000256" key="5">
    <source>
        <dbReference type="ARBA" id="ARBA00022833"/>
    </source>
</evidence>
<dbReference type="Gene3D" id="3.10.20.90">
    <property type="entry name" value="Phosphatidylinositol 3-kinase Catalytic Subunit, Chain A, domain 1"/>
    <property type="match status" value="1"/>
</dbReference>
<organism evidence="11 12">
    <name type="scientific">Microbotryum intermedium</name>
    <dbReference type="NCBI Taxonomy" id="269621"/>
    <lineage>
        <taxon>Eukaryota</taxon>
        <taxon>Fungi</taxon>
        <taxon>Dikarya</taxon>
        <taxon>Basidiomycota</taxon>
        <taxon>Pucciniomycotina</taxon>
        <taxon>Microbotryomycetes</taxon>
        <taxon>Microbotryales</taxon>
        <taxon>Microbotryaceae</taxon>
        <taxon>Microbotryum</taxon>
    </lineage>
</organism>
<evidence type="ECO:0000256" key="2">
    <source>
        <dbReference type="ARBA" id="ARBA00022664"/>
    </source>
</evidence>
<dbReference type="Proteomes" id="UP000198372">
    <property type="component" value="Unassembled WGS sequence"/>
</dbReference>
<feature type="region of interest" description="Disordered" evidence="8">
    <location>
        <begin position="182"/>
        <end position="241"/>
    </location>
</feature>
<evidence type="ECO:0000256" key="6">
    <source>
        <dbReference type="ARBA" id="ARBA00023242"/>
    </source>
</evidence>
<evidence type="ECO:0000313" key="12">
    <source>
        <dbReference type="Proteomes" id="UP000198372"/>
    </source>
</evidence>
<keyword evidence="12" id="KW-1185">Reference proteome</keyword>
<protein>
    <submittedName>
        <fullName evidence="11">BQ2448_4070 protein</fullName>
    </submittedName>
</protein>
<sequence>MSSHVFYRFRSQKEPSRIAFDGTGISVWDLKKEIIMENKMGRGADFDFAIYNADTEEEYHDHQVVPRSTSVLARRLPAARPGRGNAQDYMISAEMGPASAASLSGNAGGSGGRGDMQKPRGGVQSGGGRGGWNASLFSKRFDGRDDAPSSTPSAAPQESAPIVLPSAAPADEANALAAMFAASSQQWQETQEQMASQTPVRRPPMMGNRSSQPRPPPLGTSGPPGAMGDRPRYDKFEQSKPPPPGYICYRCGQKGHWIQECPTNHDHAYDNRPKIKRTTGIPKSFLEAVEGPIDSATGEDLKASGVMVTAEGGFVVARPDQASWLAHRAITKNLSALDVQNLAPTDPDLTCPIDSKLLREAVLTPCCQTSFCRECVENALSDNDLLCPECETRIKSFEKLKPDVDRREKVQKYIQDVVEASKEIEVKEEVKEEEGKEGEDMTVKQEEGEKKPETEATRAASEAKEVRNFLAVADCFFERVLICALLFPFQISASTPNDSAQPAAAVASTSTNGGAMTPNLQQQQQQRFLNQQIIQVRQQLQMSQMQLQQVQAQMFQFSQTLQNPRAPPMMRMQAQAQMQQRQMMVMTMMQAIQQQQMMLQGLLMRSGMPVGPAAMGMRMNMGMGMNGGGVGGMPNVPTGPKAQQQRVQQAPIPTGPKAMQDNVTTGVKREAPEDFADESNGSEVKKVNTGSEEPSTTATTKASKDETPASAVAGTASPKTAVET</sequence>
<dbReference type="Pfam" id="PF13696">
    <property type="entry name" value="zf-CCHC_2"/>
    <property type="match status" value="1"/>
</dbReference>
<keyword evidence="2" id="KW-0507">mRNA processing</keyword>
<dbReference type="Pfam" id="PF08783">
    <property type="entry name" value="DWNN"/>
    <property type="match status" value="1"/>
</dbReference>
<dbReference type="GO" id="GO:0061630">
    <property type="term" value="F:ubiquitin protein ligase activity"/>
    <property type="evidence" value="ECO:0007669"/>
    <property type="project" value="InterPro"/>
</dbReference>
<keyword evidence="4 7" id="KW-0863">Zinc-finger</keyword>
<dbReference type="PANTHER" id="PTHR15439:SF0">
    <property type="entry name" value="CELL DIVISION CYCLE AND APOPTOSIS REGULATOR PROTEIN 1-RELATED"/>
    <property type="match status" value="1"/>
</dbReference>
<dbReference type="GO" id="GO:0006397">
    <property type="term" value="P:mRNA processing"/>
    <property type="evidence" value="ECO:0007669"/>
    <property type="project" value="UniProtKB-KW"/>
</dbReference>
<dbReference type="PANTHER" id="PTHR15439">
    <property type="entry name" value="RETINOBLASTOMA-BINDING PROTEIN 6"/>
    <property type="match status" value="1"/>
</dbReference>
<dbReference type="GO" id="GO:0016567">
    <property type="term" value="P:protein ubiquitination"/>
    <property type="evidence" value="ECO:0007669"/>
    <property type="project" value="InterPro"/>
</dbReference>
<dbReference type="InterPro" id="IPR033489">
    <property type="entry name" value="RBBP6"/>
</dbReference>
<dbReference type="SMART" id="SM00343">
    <property type="entry name" value="ZnF_C2HC"/>
    <property type="match status" value="1"/>
</dbReference>
<evidence type="ECO:0000256" key="7">
    <source>
        <dbReference type="PROSITE-ProRule" id="PRU00047"/>
    </source>
</evidence>
<dbReference type="Gene3D" id="3.30.40.10">
    <property type="entry name" value="Zinc/RING finger domain, C3HC4 (zinc finger)"/>
    <property type="match status" value="1"/>
</dbReference>
<dbReference type="InterPro" id="IPR013083">
    <property type="entry name" value="Znf_RING/FYVE/PHD"/>
</dbReference>
<dbReference type="SMART" id="SM01180">
    <property type="entry name" value="DWNN"/>
    <property type="match status" value="1"/>
</dbReference>
<feature type="compositionally biased region" description="Polar residues" evidence="8">
    <location>
        <begin position="183"/>
        <end position="199"/>
    </location>
</feature>
<feature type="region of interest" description="Disordered" evidence="8">
    <location>
        <begin position="429"/>
        <end position="460"/>
    </location>
</feature>
<dbReference type="GO" id="GO:0008270">
    <property type="term" value="F:zinc ion binding"/>
    <property type="evidence" value="ECO:0007669"/>
    <property type="project" value="UniProtKB-KW"/>
</dbReference>
<evidence type="ECO:0000256" key="4">
    <source>
        <dbReference type="ARBA" id="ARBA00022771"/>
    </source>
</evidence>
<feature type="domain" description="DWNN" evidence="10">
    <location>
        <begin position="5"/>
        <end position="77"/>
    </location>
</feature>
<evidence type="ECO:0000256" key="3">
    <source>
        <dbReference type="ARBA" id="ARBA00022723"/>
    </source>
</evidence>
<feature type="compositionally biased region" description="Polar residues" evidence="8">
    <location>
        <begin position="688"/>
        <end position="701"/>
    </location>
</feature>
<dbReference type="AlphaFoldDB" id="A0A238FKL2"/>
<dbReference type="PROSITE" id="PS50158">
    <property type="entry name" value="ZF_CCHC"/>
    <property type="match status" value="1"/>
</dbReference>
<dbReference type="InterPro" id="IPR001878">
    <property type="entry name" value="Znf_CCHC"/>
</dbReference>
<comment type="subcellular location">
    <subcellularLocation>
        <location evidence="1">Nucleus</location>
    </subcellularLocation>
</comment>
<feature type="domain" description="CCHC-type" evidence="9">
    <location>
        <begin position="248"/>
        <end position="262"/>
    </location>
</feature>
<dbReference type="EMBL" id="FMSP01000009">
    <property type="protein sequence ID" value="SCV72533.1"/>
    <property type="molecule type" value="Genomic_DNA"/>
</dbReference>
<dbReference type="STRING" id="269621.A0A238FKL2"/>
<accession>A0A238FKL2</accession>
<dbReference type="Gene3D" id="4.10.60.10">
    <property type="entry name" value="Zinc finger, CCHC-type"/>
    <property type="match status" value="1"/>
</dbReference>
<feature type="region of interest" description="Disordered" evidence="8">
    <location>
        <begin position="100"/>
        <end position="159"/>
    </location>
</feature>
<dbReference type="InterPro" id="IPR014891">
    <property type="entry name" value="DWNN_domain"/>
</dbReference>
<gene>
    <name evidence="11" type="ORF">BQ2448_4070</name>
</gene>
<evidence type="ECO:0000256" key="8">
    <source>
        <dbReference type="SAM" id="MobiDB-lite"/>
    </source>
</evidence>
<name>A0A238FKL2_9BASI</name>
<keyword evidence="5" id="KW-0862">Zinc</keyword>
<evidence type="ECO:0000259" key="9">
    <source>
        <dbReference type="PROSITE" id="PS50158"/>
    </source>
</evidence>
<evidence type="ECO:0000313" key="11">
    <source>
        <dbReference type="EMBL" id="SCV72533.1"/>
    </source>
</evidence>
<dbReference type="GO" id="GO:0003676">
    <property type="term" value="F:nucleic acid binding"/>
    <property type="evidence" value="ECO:0007669"/>
    <property type="project" value="InterPro"/>
</dbReference>
<dbReference type="GO" id="GO:0005634">
    <property type="term" value="C:nucleus"/>
    <property type="evidence" value="ECO:0007669"/>
    <property type="project" value="UniProtKB-SubCell"/>
</dbReference>
<dbReference type="InterPro" id="IPR025829">
    <property type="entry name" value="Zn_knuckle_CX2CX3GHX4C"/>
</dbReference>
<feature type="region of interest" description="Disordered" evidence="8">
    <location>
        <begin position="628"/>
        <end position="724"/>
    </location>
</feature>
<dbReference type="SUPFAM" id="SSF57756">
    <property type="entry name" value="Retrovirus zinc finger-like domains"/>
    <property type="match status" value="1"/>
</dbReference>
<dbReference type="OrthoDB" id="106784at2759"/>
<dbReference type="PROSITE" id="PS51282">
    <property type="entry name" value="DWNN"/>
    <property type="match status" value="1"/>
</dbReference>
<evidence type="ECO:0000259" key="10">
    <source>
        <dbReference type="PROSITE" id="PS51282"/>
    </source>
</evidence>
<dbReference type="GO" id="GO:0006511">
    <property type="term" value="P:ubiquitin-dependent protein catabolic process"/>
    <property type="evidence" value="ECO:0007669"/>
    <property type="project" value="TreeGrafter"/>
</dbReference>
<dbReference type="CDD" id="cd16620">
    <property type="entry name" value="vRING-HC-C4C4_RBBP6"/>
    <property type="match status" value="1"/>
</dbReference>
<evidence type="ECO:0000256" key="1">
    <source>
        <dbReference type="ARBA" id="ARBA00004123"/>
    </source>
</evidence>